<dbReference type="RefSeq" id="WP_187319955.1">
    <property type="nucleotide sequence ID" value="NZ_JACSCY010000008.1"/>
</dbReference>
<dbReference type="EMBL" id="JACSCY010000008">
    <property type="protein sequence ID" value="MBC6611676.1"/>
    <property type="molecule type" value="Genomic_DNA"/>
</dbReference>
<sequence>MNKLKQWWSDINSSLWFVPTIMVVVAMLLAYGLVMIDDGISHDWVSEYPLLFGAGADGARGMLSAIASSMITVAGLIFSLTLSTLAQVSSQYTPRLLRNFMRDRANQVVMGFFVGIFVYCLMVLRTIRGGDEGKFIPSLAVAFGLLLALVSIGMLIFFIHHIASSVQAANIIAGASEETYKSMQKLFPTALGEAADAEEKADLATTDGLRWLPIPARTTGYVQGIDNESILEFAKDKDGVIRMEHTIGSFVAMGDPLVSVALYQDDEKLLTETEETIEHLNNQFSIGHQRTLDQDAGFGIRQIVDIALKALSPGINDTTTAIMCIDHLGGLISYLANRQLGSPLRTAGDRVRVIANSPDFDKYVSTAFDQIRTSGADNVAVHLRTLTAFETIARRTSSFKRRQIIRRQCERTLQTAEKNLTDAHELQRVRTRQAEALQLLNTPLLEKLPA</sequence>
<evidence type="ECO:0000256" key="1">
    <source>
        <dbReference type="SAM" id="Phobius"/>
    </source>
</evidence>
<proteinExistence type="predicted"/>
<evidence type="ECO:0000313" key="3">
    <source>
        <dbReference type="Proteomes" id="UP000622017"/>
    </source>
</evidence>
<name>A0ABR7MKU9_9BACT</name>
<keyword evidence="1" id="KW-0812">Transmembrane</keyword>
<keyword evidence="1" id="KW-1133">Transmembrane helix</keyword>
<dbReference type="Proteomes" id="UP000622017">
    <property type="component" value="Unassembled WGS sequence"/>
</dbReference>
<accession>A0ABR7MKU9</accession>
<protein>
    <submittedName>
        <fullName evidence="2">DUF2254 domain-containing protein</fullName>
    </submittedName>
</protein>
<comment type="caution">
    <text evidence="2">The sequence shown here is derived from an EMBL/GenBank/DDBJ whole genome shotgun (WGS) entry which is preliminary data.</text>
</comment>
<feature type="transmembrane region" description="Helical" evidence="1">
    <location>
        <begin position="15"/>
        <end position="34"/>
    </location>
</feature>
<evidence type="ECO:0000313" key="2">
    <source>
        <dbReference type="EMBL" id="MBC6611676.1"/>
    </source>
</evidence>
<feature type="transmembrane region" description="Helical" evidence="1">
    <location>
        <begin position="108"/>
        <end position="127"/>
    </location>
</feature>
<keyword evidence="1" id="KW-0472">Membrane</keyword>
<keyword evidence="3" id="KW-1185">Reference proteome</keyword>
<feature type="transmembrane region" description="Helical" evidence="1">
    <location>
        <begin position="70"/>
        <end position="88"/>
    </location>
</feature>
<feature type="transmembrane region" description="Helical" evidence="1">
    <location>
        <begin position="139"/>
        <end position="159"/>
    </location>
</feature>
<reference evidence="2 3" key="1">
    <citation type="submission" date="2020-08" db="EMBL/GenBank/DDBJ databases">
        <title>Hymenobacter sp.</title>
        <authorList>
            <person name="Kim M.K."/>
        </authorList>
    </citation>
    <scope>NUCLEOTIDE SEQUENCE [LARGE SCALE GENOMIC DNA]</scope>
    <source>
        <strain evidence="2 3">BT507</strain>
    </source>
</reference>
<gene>
    <name evidence="2" type="ORF">H8B15_12125</name>
</gene>
<dbReference type="Pfam" id="PF10011">
    <property type="entry name" value="DUF2254"/>
    <property type="match status" value="1"/>
</dbReference>
<dbReference type="InterPro" id="IPR018723">
    <property type="entry name" value="DUF2254_membrane"/>
</dbReference>
<organism evidence="2 3">
    <name type="scientific">Hymenobacter citatus</name>
    <dbReference type="NCBI Taxonomy" id="2763506"/>
    <lineage>
        <taxon>Bacteria</taxon>
        <taxon>Pseudomonadati</taxon>
        <taxon>Bacteroidota</taxon>
        <taxon>Cytophagia</taxon>
        <taxon>Cytophagales</taxon>
        <taxon>Hymenobacteraceae</taxon>
        <taxon>Hymenobacter</taxon>
    </lineage>
</organism>